<sequence length="514" mass="55372">MLKLRLFFSLLLASAIMLATAAPGRADDAATILAKHFAFVGWSGAAPAFHSLVTEIKVSDKSGKLQAAGQIRHLGLAYREDTRSVRTGRESSTGFTGNVAWQSDSNGFTTPILGDAARLAIDRDIIFSEAYSSLPAAVRPSLRIAGERDPVVRVTPQHLPPFDLAFDPSNGALVQATIAPDTNITEVLRVDAYSEVLPGKRVISAFHFQSSDYRYALSEFQPNVALPVDEVEPPSQTATWTYGNPKPFPIKITQYRVLVKASVNGVPGTFIIDSGADGIVFSRNFAKKADLKSVGHAKATGVAGSSQENLVRVRSIEIGGNTLSNINASSTEESGLGADGLIGFPLFADAITTIDFSNGTLQIQDPATMHPSKAAGIHAILDLYSEIPQVPMKIDGRIPVDTFLDTGDPYLVLIPKSLVFQQHLTMLVDNTLSGYFSAHVPVGGVGGRYQIGDCGRVDSIAFGPIVYQNPKTCETTSFIGYRALVGLDFLRQFKRIIFDYPQSRMIFVPKLAAH</sequence>
<gene>
    <name evidence="1" type="ORF">CARN8_2640001</name>
</gene>
<dbReference type="CDD" id="cd05483">
    <property type="entry name" value="retropepsin_like_bacteria"/>
    <property type="match status" value="1"/>
</dbReference>
<organism evidence="1">
    <name type="scientific">mine drainage metagenome</name>
    <dbReference type="NCBI Taxonomy" id="410659"/>
    <lineage>
        <taxon>unclassified sequences</taxon>
        <taxon>metagenomes</taxon>
        <taxon>ecological metagenomes</taxon>
    </lineage>
</organism>
<reference evidence="1" key="1">
    <citation type="submission" date="2018-10" db="EMBL/GenBank/DDBJ databases">
        <authorList>
            <person name="Plewniak F."/>
        </authorList>
    </citation>
    <scope>NUCLEOTIDE SEQUENCE</scope>
</reference>
<dbReference type="EMBL" id="UOYP01000184">
    <property type="protein sequence ID" value="VAY87949.1"/>
    <property type="molecule type" value="Genomic_DNA"/>
</dbReference>
<dbReference type="InterPro" id="IPR021109">
    <property type="entry name" value="Peptidase_aspartic_dom_sf"/>
</dbReference>
<dbReference type="Pfam" id="PF13650">
    <property type="entry name" value="Asp_protease_2"/>
    <property type="match status" value="1"/>
</dbReference>
<proteinExistence type="predicted"/>
<evidence type="ECO:0000313" key="1">
    <source>
        <dbReference type="EMBL" id="VAY87949.1"/>
    </source>
</evidence>
<dbReference type="SUPFAM" id="SSF50630">
    <property type="entry name" value="Acid proteases"/>
    <property type="match status" value="1"/>
</dbReference>
<accession>A0A3P3ZN72</accession>
<name>A0A3P3ZN72_9ZZZZ</name>
<dbReference type="InterPro" id="IPR034122">
    <property type="entry name" value="Retropepsin-like_bacterial"/>
</dbReference>
<protein>
    <recommendedName>
        <fullName evidence="2">Peptidase A2 domain-containing protein</fullName>
    </recommendedName>
</protein>
<dbReference type="Gene3D" id="2.40.70.10">
    <property type="entry name" value="Acid Proteases"/>
    <property type="match status" value="2"/>
</dbReference>
<evidence type="ECO:0008006" key="2">
    <source>
        <dbReference type="Google" id="ProtNLM"/>
    </source>
</evidence>
<dbReference type="AlphaFoldDB" id="A0A3P3ZN72"/>